<protein>
    <submittedName>
        <fullName evidence="1">Uncharacterized protein</fullName>
    </submittedName>
</protein>
<dbReference type="Proteomes" id="UP001177527">
    <property type="component" value="Chromosome"/>
</dbReference>
<evidence type="ECO:0000313" key="1">
    <source>
        <dbReference type="EMBL" id="WGL54621.1"/>
    </source>
</evidence>
<reference evidence="1" key="1">
    <citation type="submission" date="2023-04" db="EMBL/GenBank/DDBJ databases">
        <title>APH(3)-Id, a novel chromosomal aminoglycoside phosphotransferase, identified from an environmental isolate of Kluyvera intermedia DW18.</title>
        <authorList>
            <person name="Sha Y."/>
        </authorList>
    </citation>
    <scope>NUCLEOTIDE SEQUENCE</scope>
    <source>
        <strain evidence="1">DW18</strain>
    </source>
</reference>
<accession>A0AA95JZ31</accession>
<gene>
    <name evidence="1" type="ORF">QBD33_13130</name>
</gene>
<organism evidence="1 2">
    <name type="scientific">Kluyvera intermedia</name>
    <name type="common">Enterobacter intermedius</name>
    <dbReference type="NCBI Taxonomy" id="61648"/>
    <lineage>
        <taxon>Bacteria</taxon>
        <taxon>Pseudomonadati</taxon>
        <taxon>Pseudomonadota</taxon>
        <taxon>Gammaproteobacteria</taxon>
        <taxon>Enterobacterales</taxon>
        <taxon>Enterobacteriaceae</taxon>
        <taxon>Kluyvera</taxon>
    </lineage>
</organism>
<name>A0AA95JZ31_KLUIN</name>
<evidence type="ECO:0000313" key="2">
    <source>
        <dbReference type="Proteomes" id="UP001177527"/>
    </source>
</evidence>
<sequence>MKRCYAEQVNEMLQDYHFNMENNPQGHESHYGVLASGLQHLYGAAFCLRDNETINDLLPTISAVMGGVVPLPLAIDHSQQEAL</sequence>
<dbReference type="RefSeq" id="WP_280555682.1">
    <property type="nucleotide sequence ID" value="NZ_CP123488.1"/>
</dbReference>
<dbReference type="EMBL" id="CP123488">
    <property type="protein sequence ID" value="WGL54621.1"/>
    <property type="molecule type" value="Genomic_DNA"/>
</dbReference>
<proteinExistence type="predicted"/>
<dbReference type="AlphaFoldDB" id="A0AA95JZ31"/>